<proteinExistence type="predicted"/>
<protein>
    <recommendedName>
        <fullName evidence="1">4Fe-4S ferredoxin-type domain-containing protein</fullName>
    </recommendedName>
</protein>
<evidence type="ECO:0000259" key="1">
    <source>
        <dbReference type="PROSITE" id="PS51379"/>
    </source>
</evidence>
<name>R4JZT7_CLOPA</name>
<dbReference type="KEGG" id="cpas:Clopa_1378"/>
<keyword evidence="3" id="KW-1185">Reference proteome</keyword>
<dbReference type="PATRIC" id="fig|86416.3.peg.1376"/>
<dbReference type="AlphaFoldDB" id="R4JZT7"/>
<dbReference type="EMBL" id="CP003261">
    <property type="protein sequence ID" value="AGK96357.1"/>
    <property type="molecule type" value="Genomic_DNA"/>
</dbReference>
<evidence type="ECO:0000313" key="2">
    <source>
        <dbReference type="EMBL" id="AGK96357.1"/>
    </source>
</evidence>
<dbReference type="InterPro" id="IPR017896">
    <property type="entry name" value="4Fe4S_Fe-S-bd"/>
</dbReference>
<sequence>MEDRIKEIFTELGADICGIANAERFKDAPLGFHPTDIYTDCKSVIVFAKCMPKGLTYVNPRLAYAKATDMNVDELDRISYVASVEIEKLGGIAVPVPSDSPYEYCSENMEGRGLLSMRHAAMLAGIGSMGKNTLIINKKYGNMINIGAVLTNLDLKSDSFSEKMCIEGCHLCLDNCPQKALNGQTVNQKLCREYTYSKNGKGFSLCNCNKCRVICPKSLGEI</sequence>
<evidence type="ECO:0000313" key="3">
    <source>
        <dbReference type="Proteomes" id="UP000013523"/>
    </source>
</evidence>
<dbReference type="Proteomes" id="UP000013523">
    <property type="component" value="Chromosome"/>
</dbReference>
<dbReference type="PROSITE" id="PS51379">
    <property type="entry name" value="4FE4S_FER_2"/>
    <property type="match status" value="1"/>
</dbReference>
<organism evidence="2 3">
    <name type="scientific">Clostridium pasteurianum BC1</name>
    <dbReference type="NCBI Taxonomy" id="86416"/>
    <lineage>
        <taxon>Bacteria</taxon>
        <taxon>Bacillati</taxon>
        <taxon>Bacillota</taxon>
        <taxon>Clostridia</taxon>
        <taxon>Eubacteriales</taxon>
        <taxon>Clostridiaceae</taxon>
        <taxon>Clostridium</taxon>
    </lineage>
</organism>
<dbReference type="SUPFAM" id="SSF46548">
    <property type="entry name" value="alpha-helical ferredoxin"/>
    <property type="match status" value="1"/>
</dbReference>
<dbReference type="eggNOG" id="COG1600">
    <property type="taxonomic scope" value="Bacteria"/>
</dbReference>
<feature type="domain" description="4Fe-4S ferredoxin-type" evidence="1">
    <location>
        <begin position="156"/>
        <end position="186"/>
    </location>
</feature>
<reference evidence="2 3" key="1">
    <citation type="submission" date="2012-01" db="EMBL/GenBank/DDBJ databases">
        <title>Complete sequence of chromosome of Clostridium pasteurianum BC1.</title>
        <authorList>
            <consortium name="US DOE Joint Genome Institute"/>
            <person name="Lucas S."/>
            <person name="Han J."/>
            <person name="Lapidus A."/>
            <person name="Cheng J.-F."/>
            <person name="Goodwin L."/>
            <person name="Pitluck S."/>
            <person name="Peters L."/>
            <person name="Mikhailova N."/>
            <person name="Teshima H."/>
            <person name="Detter J.C."/>
            <person name="Han C."/>
            <person name="Tapia R."/>
            <person name="Land M."/>
            <person name="Hauser L."/>
            <person name="Kyrpides N."/>
            <person name="Ivanova N."/>
            <person name="Pagani I."/>
            <person name="Dunn J."/>
            <person name="Taghavi S."/>
            <person name="Francis A."/>
            <person name="van der Lelie D."/>
            <person name="Woyke T."/>
        </authorList>
    </citation>
    <scope>NUCLEOTIDE SEQUENCE [LARGE SCALE GENOMIC DNA]</scope>
    <source>
        <strain evidence="2 3">BC1</strain>
    </source>
</reference>
<gene>
    <name evidence="2" type="ORF">Clopa_1378</name>
</gene>
<accession>R4JZT7</accession>
<dbReference type="OrthoDB" id="9784571at2"/>
<dbReference type="RefSeq" id="WP_015614679.1">
    <property type="nucleotide sequence ID" value="NC_021182.1"/>
</dbReference>
<dbReference type="HOGENOM" id="CLU_081793_2_1_9"/>
<dbReference type="PANTHER" id="PTHR42827:SF1">
    <property type="entry name" value="IRON-SULFUR CLUSTER-BINDING PROTEIN"/>
    <property type="match status" value="1"/>
</dbReference>
<dbReference type="PANTHER" id="PTHR42827">
    <property type="entry name" value="IRON-SULFUR CLUSTER-BINDING PROTEIN-RELATED"/>
    <property type="match status" value="1"/>
</dbReference>